<keyword evidence="4" id="KW-0472">Membrane</keyword>
<gene>
    <name evidence="5" type="ORF">AWC14_07485</name>
</gene>
<dbReference type="AlphaFoldDB" id="A0A1X1XTA9"/>
<evidence type="ECO:0000256" key="4">
    <source>
        <dbReference type="ARBA" id="ARBA00023136"/>
    </source>
</evidence>
<dbReference type="RefSeq" id="WP_045377754.1">
    <property type="nucleotide sequence ID" value="NZ_BBKA01000043.1"/>
</dbReference>
<dbReference type="Pfam" id="PF05719">
    <property type="entry name" value="GPP34"/>
    <property type="match status" value="1"/>
</dbReference>
<dbReference type="GO" id="GO:0012505">
    <property type="term" value="C:endomembrane system"/>
    <property type="evidence" value="ECO:0007669"/>
    <property type="project" value="UniProtKB-ARBA"/>
</dbReference>
<protein>
    <recommendedName>
        <fullName evidence="7">GPP34 family phosphoprotein</fullName>
    </recommendedName>
</protein>
<dbReference type="InterPro" id="IPR038261">
    <property type="entry name" value="GPP34-like_sf"/>
</dbReference>
<reference evidence="5 6" key="1">
    <citation type="submission" date="2016-01" db="EMBL/GenBank/DDBJ databases">
        <title>The new phylogeny of the genus Mycobacterium.</title>
        <authorList>
            <person name="Tarcisio F."/>
            <person name="Conor M."/>
            <person name="Antonella G."/>
            <person name="Elisabetta G."/>
            <person name="Giulia F.S."/>
            <person name="Sara T."/>
            <person name="Anna F."/>
            <person name="Clotilde B."/>
            <person name="Roberto B."/>
            <person name="Veronica D.S."/>
            <person name="Fabio R."/>
            <person name="Monica P."/>
            <person name="Olivier J."/>
            <person name="Enrico T."/>
            <person name="Nicola S."/>
        </authorList>
    </citation>
    <scope>NUCLEOTIDE SEQUENCE [LARGE SCALE GENOMIC DNA]</scope>
    <source>
        <strain evidence="5 6">DSM 45166</strain>
    </source>
</reference>
<dbReference type="InterPro" id="IPR008628">
    <property type="entry name" value="GPP34-like"/>
</dbReference>
<dbReference type="Gene3D" id="1.10.3630.10">
    <property type="entry name" value="yeast vps74-n-term truncation variant domain like"/>
    <property type="match status" value="1"/>
</dbReference>
<sequence>MARIAEDLLLLLLDNASARPGLERGCRERVLTAAALLDLAHACRIRPAVDSEPVEAGRLVVLSGPNPADPVLEPALQLLLRRPMSPAAAIARLRRETPAAVLTQLERLDQIRQVRLQGNGLKRTYAWPLVDRTRVSNARAALMNALFEEHNPDSTTATIISLLHMVDGLGAVFSLSDRGWEWVRSRAADIASGSWVSESEPDLPEVNLAVTTAAIRPALVTSRRKSS</sequence>
<comment type="subcellular location">
    <subcellularLocation>
        <location evidence="1">Golgi apparatus membrane</location>
        <topology evidence="1">Peripheral membrane protein</topology>
        <orientation evidence="1">Cytoplasmic side</orientation>
    </subcellularLocation>
</comment>
<dbReference type="GO" id="GO:0070273">
    <property type="term" value="F:phosphatidylinositol-4-phosphate binding"/>
    <property type="evidence" value="ECO:0007669"/>
    <property type="project" value="InterPro"/>
</dbReference>
<keyword evidence="2" id="KW-0333">Golgi apparatus</keyword>
<comment type="caution">
    <text evidence="5">The sequence shown here is derived from an EMBL/GenBank/DDBJ whole genome shotgun (WGS) entry which is preliminary data.</text>
</comment>
<evidence type="ECO:0000256" key="2">
    <source>
        <dbReference type="ARBA" id="ARBA00023034"/>
    </source>
</evidence>
<evidence type="ECO:0000313" key="6">
    <source>
        <dbReference type="Proteomes" id="UP000193487"/>
    </source>
</evidence>
<proteinExistence type="predicted"/>
<dbReference type="EMBL" id="LQPE01000136">
    <property type="protein sequence ID" value="ORW02000.1"/>
    <property type="molecule type" value="Genomic_DNA"/>
</dbReference>
<evidence type="ECO:0000256" key="3">
    <source>
        <dbReference type="ARBA" id="ARBA00023121"/>
    </source>
</evidence>
<dbReference type="Proteomes" id="UP000193487">
    <property type="component" value="Unassembled WGS sequence"/>
</dbReference>
<evidence type="ECO:0008006" key="7">
    <source>
        <dbReference type="Google" id="ProtNLM"/>
    </source>
</evidence>
<organism evidence="5 6">
    <name type="scientific">Mycobacterium kyorinense</name>
    <dbReference type="NCBI Taxonomy" id="487514"/>
    <lineage>
        <taxon>Bacteria</taxon>
        <taxon>Bacillati</taxon>
        <taxon>Actinomycetota</taxon>
        <taxon>Actinomycetes</taxon>
        <taxon>Mycobacteriales</taxon>
        <taxon>Mycobacteriaceae</taxon>
        <taxon>Mycobacterium</taxon>
    </lineage>
</organism>
<dbReference type="GO" id="GO:0005737">
    <property type="term" value="C:cytoplasm"/>
    <property type="evidence" value="ECO:0007669"/>
    <property type="project" value="UniProtKB-ARBA"/>
</dbReference>
<dbReference type="OrthoDB" id="4752126at2"/>
<dbReference type="STRING" id="487514.A5707_18980"/>
<evidence type="ECO:0000313" key="5">
    <source>
        <dbReference type="EMBL" id="ORW02000.1"/>
    </source>
</evidence>
<evidence type="ECO:0000256" key="1">
    <source>
        <dbReference type="ARBA" id="ARBA00004255"/>
    </source>
</evidence>
<keyword evidence="3" id="KW-0446">Lipid-binding</keyword>
<accession>A0A1X1XTA9</accession>
<name>A0A1X1XTA9_9MYCO</name>
<keyword evidence="6" id="KW-1185">Reference proteome</keyword>